<feature type="region of interest" description="Disordered" evidence="6">
    <location>
        <begin position="160"/>
        <end position="185"/>
    </location>
</feature>
<dbReference type="GO" id="GO:0005634">
    <property type="term" value="C:nucleus"/>
    <property type="evidence" value="ECO:0007669"/>
    <property type="project" value="TreeGrafter"/>
</dbReference>
<feature type="region of interest" description="Disordered" evidence="6">
    <location>
        <begin position="41"/>
        <end position="75"/>
    </location>
</feature>
<dbReference type="PROSITE" id="PS50217">
    <property type="entry name" value="BZIP"/>
    <property type="match status" value="1"/>
</dbReference>
<feature type="domain" description="BZIP" evidence="7">
    <location>
        <begin position="50"/>
        <end position="102"/>
    </location>
</feature>
<feature type="compositionally biased region" description="Basic and acidic residues" evidence="6">
    <location>
        <begin position="163"/>
        <end position="182"/>
    </location>
</feature>
<dbReference type="GO" id="GO:0003677">
    <property type="term" value="F:DNA binding"/>
    <property type="evidence" value="ECO:0007669"/>
    <property type="project" value="UniProtKB-KW"/>
</dbReference>
<evidence type="ECO:0000256" key="3">
    <source>
        <dbReference type="ARBA" id="ARBA00023125"/>
    </source>
</evidence>
<evidence type="ECO:0000256" key="2">
    <source>
        <dbReference type="ARBA" id="ARBA00023015"/>
    </source>
</evidence>
<dbReference type="OrthoDB" id="6151507at2759"/>
<gene>
    <name evidence="9" type="primary">LOC106170640</name>
</gene>
<keyword evidence="5" id="KW-0539">Nucleus</keyword>
<feature type="region of interest" description="Disordered" evidence="6">
    <location>
        <begin position="275"/>
        <end position="320"/>
    </location>
</feature>
<organism evidence="8 9">
    <name type="scientific">Lingula anatina</name>
    <name type="common">Brachiopod</name>
    <name type="synonym">Lingula unguis</name>
    <dbReference type="NCBI Taxonomy" id="7574"/>
    <lineage>
        <taxon>Eukaryota</taxon>
        <taxon>Metazoa</taxon>
        <taxon>Spiralia</taxon>
        <taxon>Lophotrochozoa</taxon>
        <taxon>Brachiopoda</taxon>
        <taxon>Linguliformea</taxon>
        <taxon>Lingulata</taxon>
        <taxon>Lingulida</taxon>
        <taxon>Linguloidea</taxon>
        <taxon>Lingulidae</taxon>
        <taxon>Lingula</taxon>
    </lineage>
</organism>
<evidence type="ECO:0000256" key="6">
    <source>
        <dbReference type="SAM" id="MobiDB-lite"/>
    </source>
</evidence>
<name>A0A1S3J744_LINAN</name>
<dbReference type="PANTHER" id="PTHR15284">
    <property type="entry name" value="NUCLEAR FACTOR INTERLEUKIN-3-REGULATED PROTEIN"/>
    <property type="match status" value="1"/>
</dbReference>
<dbReference type="RefSeq" id="XP_013406066.1">
    <property type="nucleotide sequence ID" value="XM_013550612.1"/>
</dbReference>
<dbReference type="InParanoid" id="A0A1S3J744"/>
<feature type="compositionally biased region" description="Basic and acidic residues" evidence="6">
    <location>
        <begin position="43"/>
        <end position="75"/>
    </location>
</feature>
<dbReference type="SUPFAM" id="SSF57959">
    <property type="entry name" value="Leucine zipper domain"/>
    <property type="match status" value="1"/>
</dbReference>
<keyword evidence="8" id="KW-1185">Reference proteome</keyword>
<dbReference type="GO" id="GO:0007623">
    <property type="term" value="P:circadian rhythm"/>
    <property type="evidence" value="ECO:0007669"/>
    <property type="project" value="TreeGrafter"/>
</dbReference>
<dbReference type="SMART" id="SM00338">
    <property type="entry name" value="BRLZ"/>
    <property type="match status" value="1"/>
</dbReference>
<proteinExistence type="inferred from homology"/>
<dbReference type="GO" id="GO:0003700">
    <property type="term" value="F:DNA-binding transcription factor activity"/>
    <property type="evidence" value="ECO:0007669"/>
    <property type="project" value="InterPro"/>
</dbReference>
<keyword evidence="4" id="KW-0804">Transcription</keyword>
<dbReference type="InterPro" id="IPR046347">
    <property type="entry name" value="bZIP_sf"/>
</dbReference>
<dbReference type="Proteomes" id="UP000085678">
    <property type="component" value="Unplaced"/>
</dbReference>
<dbReference type="InterPro" id="IPR004827">
    <property type="entry name" value="bZIP"/>
</dbReference>
<dbReference type="PANTHER" id="PTHR15284:SF0">
    <property type="entry name" value="GH23983P"/>
    <property type="match status" value="1"/>
</dbReference>
<evidence type="ECO:0000256" key="4">
    <source>
        <dbReference type="ARBA" id="ARBA00023163"/>
    </source>
</evidence>
<feature type="compositionally biased region" description="Polar residues" evidence="6">
    <location>
        <begin position="121"/>
        <end position="131"/>
    </location>
</feature>
<keyword evidence="3" id="KW-0238">DNA-binding</keyword>
<dbReference type="STRING" id="7574.A0A1S3J744"/>
<feature type="compositionally biased region" description="Low complexity" evidence="6">
    <location>
        <begin position="106"/>
        <end position="120"/>
    </location>
</feature>
<dbReference type="Gene3D" id="1.20.5.170">
    <property type="match status" value="1"/>
</dbReference>
<evidence type="ECO:0000256" key="1">
    <source>
        <dbReference type="ARBA" id="ARBA00006079"/>
    </source>
</evidence>
<evidence type="ECO:0000259" key="7">
    <source>
        <dbReference type="PROSITE" id="PS50217"/>
    </source>
</evidence>
<dbReference type="AlphaFoldDB" id="A0A1S3J744"/>
<sequence length="398" mass="45488">MNDAQLPHPYIMYNGSNGANTTKYQLPSNCPVSSIPCRRTKRHVAEDQKDERYWEKRKRNNEAARKSRENKRKQDLTMRDRVQILEHENSLLRREIAILKTKYGVPVDQSVPSDPVHSPSNISIKSENQSPEITHEHTEQEVVTECSLPPRKSLLTRALNSEPEARETDKHAHISSKEEGFTRHPSTPYLWYSSGKGHGPFYSPLSAGHNEAGVLLKRSYHMSSQAVYPALITYDPQRRETTELHEDFTLGQPSSGEFRSNKKNVEVGLYYKRKGTVPSKNSSDDESCRSNFSSPAQEVSCSESESEVNRDINQPHPKPCPVIVRAHAQWEDEMSSSDSSWSVENGRKTPLQDEELRARLKYLSAELEIMKQYVCKNDPTEKAMFRRKGNGEYLNSII</sequence>
<reference evidence="9" key="1">
    <citation type="submission" date="2025-08" db="UniProtKB">
        <authorList>
            <consortium name="RefSeq"/>
        </authorList>
    </citation>
    <scope>IDENTIFICATION</scope>
    <source>
        <tissue evidence="9">Gonads</tissue>
    </source>
</reference>
<dbReference type="InterPro" id="IPR047229">
    <property type="entry name" value="NFIL3-like"/>
</dbReference>
<evidence type="ECO:0000256" key="5">
    <source>
        <dbReference type="ARBA" id="ARBA00023242"/>
    </source>
</evidence>
<dbReference type="Pfam" id="PF07716">
    <property type="entry name" value="bZIP_2"/>
    <property type="match status" value="1"/>
</dbReference>
<accession>A0A1S3J744</accession>
<comment type="similarity">
    <text evidence="1">Belongs to the bZIP family. NFIL3 subfamily.</text>
</comment>
<evidence type="ECO:0000313" key="8">
    <source>
        <dbReference type="Proteomes" id="UP000085678"/>
    </source>
</evidence>
<dbReference type="FunFam" id="1.20.5.170:FF:000025">
    <property type="entry name" value="nuclear factor interleukin-3-regulated protein-like"/>
    <property type="match status" value="1"/>
</dbReference>
<evidence type="ECO:0000313" key="9">
    <source>
        <dbReference type="RefSeq" id="XP_013406066.1"/>
    </source>
</evidence>
<dbReference type="GeneID" id="106170640"/>
<keyword evidence="2" id="KW-0805">Transcription regulation</keyword>
<dbReference type="KEGG" id="lak:106170640"/>
<feature type="region of interest" description="Disordered" evidence="6">
    <location>
        <begin position="106"/>
        <end position="139"/>
    </location>
</feature>
<protein>
    <submittedName>
        <fullName evidence="9">Uncharacterized protein LOC106170640</fullName>
    </submittedName>
</protein>